<sequence>MATDPPTTSPATADPVSAEPTATARRHPSRRAVLGATAAGAVAAGAAVTGLTATPALAAAFGYTDDGANYVISTGASLVFKVSKSTGDLTSLVYGTTEYEGYGGAHSHVESGLGASTVSIAQSGSTILVSVVHGTLRHYYAARSGENNVYLWTNKADTSFTATRYIVRLKPGIFPNNAPDGWVESSDAVIEASDVYRQSGGQTRSKHYSGVRVMDYDYIGYTTGSVGLWMVRSNHEKASGGPFYRSLLRHANENGVGLYEILHYNQAQTEAERFGLQGPYVLSFTNGGAPASSLYAANLDTSWVDGLGISGWVGRSARGRVAGVGIAGRDTAYPYTVGFANANAQYWAPAAASNGAYSCPNMLPGTYTLTVYKGELAVHTTSVTVTAGNATALNTLTITNDPSAAPAIWRINNWSGTPAGFKNAQLMTYAHPSDIRAAAWTGNVVIGSGETASFPCYIWSGVNDGILVYFRLTAAQAAAAHTLRIGVTTAYINARPRITVNSWVSAIPSPPTQPSTRSLTTGSYRGNNNTFTYSVPASAWQTDTGQYNVLKVNVVSGSTGSGFLSPGTSFDCLDLLT</sequence>
<name>A0A345HI57_9ACTN</name>
<evidence type="ECO:0000256" key="2">
    <source>
        <dbReference type="ARBA" id="ARBA00004613"/>
    </source>
</evidence>
<dbReference type="PANTHER" id="PTHR36574">
    <property type="entry name" value="RHAMNOGALACTURONATE LYASE-RELATED"/>
    <property type="match status" value="1"/>
</dbReference>
<dbReference type="AlphaFoldDB" id="A0A345HI57"/>
<feature type="domain" description="Rhamnogalacturonase B N-terminal" evidence="11">
    <location>
        <begin position="61"/>
        <end position="311"/>
    </location>
</feature>
<evidence type="ECO:0000313" key="15">
    <source>
        <dbReference type="Proteomes" id="UP000253868"/>
    </source>
</evidence>
<accession>A0A345HI57</accession>
<dbReference type="SUPFAM" id="SSF49452">
    <property type="entry name" value="Starch-binding domain-like"/>
    <property type="match status" value="1"/>
</dbReference>
<feature type="domain" description="Rhamnogalacturonan lyase" evidence="13">
    <location>
        <begin position="318"/>
        <end position="392"/>
    </location>
</feature>
<gene>
    <name evidence="14" type="ORF">DVK44_00325</name>
</gene>
<feature type="compositionally biased region" description="Low complexity" evidence="10">
    <location>
        <begin position="1"/>
        <end position="18"/>
    </location>
</feature>
<evidence type="ECO:0000256" key="1">
    <source>
        <dbReference type="ARBA" id="ARBA00001324"/>
    </source>
</evidence>
<dbReference type="InterPro" id="IPR011013">
    <property type="entry name" value="Gal_mutarotase_sf_dom"/>
</dbReference>
<comment type="subcellular location">
    <subcellularLocation>
        <location evidence="2">Secreted</location>
    </subcellularLocation>
</comment>
<dbReference type="Pfam" id="PF14686">
    <property type="entry name" value="fn3_3"/>
    <property type="match status" value="1"/>
</dbReference>
<comment type="catalytic activity">
    <reaction evidence="1">
        <text>Endotype eliminative cleavage of L-alpha-rhamnopyranosyl-(1-&gt;4)-alpha-D-galactopyranosyluronic acid bonds of rhamnogalacturonan I domains in ramified hairy regions of pectin leaving L-rhamnopyranose at the reducing end and 4-deoxy-4,5-unsaturated D-galactopyranosyluronic acid at the non-reducing end.</text>
        <dbReference type="EC" id="4.2.2.23"/>
    </reaction>
</comment>
<keyword evidence="15" id="KW-1185">Reference proteome</keyword>
<evidence type="ECO:0000256" key="5">
    <source>
        <dbReference type="ARBA" id="ARBA00022525"/>
    </source>
</evidence>
<dbReference type="InterPro" id="IPR014718">
    <property type="entry name" value="GH-type_carb-bd"/>
</dbReference>
<dbReference type="Pfam" id="PF09284">
    <property type="entry name" value="RhgB_N"/>
    <property type="match status" value="1"/>
</dbReference>
<evidence type="ECO:0000256" key="7">
    <source>
        <dbReference type="ARBA" id="ARBA00023157"/>
    </source>
</evidence>
<reference evidence="15" key="1">
    <citation type="submission" date="2018-07" db="EMBL/GenBank/DDBJ databases">
        <authorList>
            <person name="Zhao J."/>
        </authorList>
    </citation>
    <scope>NUCLEOTIDE SEQUENCE [LARGE SCALE GENOMIC DNA]</scope>
    <source>
        <strain evidence="15">GSSD-12</strain>
    </source>
</reference>
<dbReference type="SUPFAM" id="SSF74650">
    <property type="entry name" value="Galactose mutarotase-like"/>
    <property type="match status" value="1"/>
</dbReference>
<dbReference type="Gene3D" id="2.70.98.10">
    <property type="match status" value="1"/>
</dbReference>
<evidence type="ECO:0000256" key="4">
    <source>
        <dbReference type="ARBA" id="ARBA00012437"/>
    </source>
</evidence>
<dbReference type="CDD" id="cd10320">
    <property type="entry name" value="RGL4_N"/>
    <property type="match status" value="1"/>
</dbReference>
<protein>
    <recommendedName>
        <fullName evidence="4">rhamnogalacturonan endolyase</fullName>
        <ecNumber evidence="4">4.2.2.23</ecNumber>
    </recommendedName>
</protein>
<dbReference type="GO" id="GO:0005576">
    <property type="term" value="C:extracellular region"/>
    <property type="evidence" value="ECO:0007669"/>
    <property type="project" value="UniProtKB-SubCell"/>
</dbReference>
<comment type="similarity">
    <text evidence="3">Belongs to the polysaccharide lyase 4 family.</text>
</comment>
<dbReference type="Pfam" id="PF14683">
    <property type="entry name" value="CBM-like"/>
    <property type="match status" value="1"/>
</dbReference>
<dbReference type="InterPro" id="IPR015364">
    <property type="entry name" value="RhgB_N"/>
</dbReference>
<feature type="domain" description="Rhamnogalacturonan lyase" evidence="12">
    <location>
        <begin position="408"/>
        <end position="575"/>
    </location>
</feature>
<evidence type="ECO:0000256" key="3">
    <source>
        <dbReference type="ARBA" id="ARBA00010418"/>
    </source>
</evidence>
<dbReference type="PANTHER" id="PTHR36574:SF1">
    <property type="entry name" value="RHAMNOGALACTURONATE LYASE-RELATED"/>
    <property type="match status" value="1"/>
</dbReference>
<evidence type="ECO:0000256" key="8">
    <source>
        <dbReference type="ARBA" id="ARBA00023239"/>
    </source>
</evidence>
<dbReference type="GO" id="GO:0030246">
    <property type="term" value="F:carbohydrate binding"/>
    <property type="evidence" value="ECO:0007669"/>
    <property type="project" value="InterPro"/>
</dbReference>
<evidence type="ECO:0000256" key="6">
    <source>
        <dbReference type="ARBA" id="ARBA00022729"/>
    </source>
</evidence>
<dbReference type="GO" id="GO:0102210">
    <property type="term" value="F:rhamnogalacturonan endolyase activity"/>
    <property type="evidence" value="ECO:0007669"/>
    <property type="project" value="UniProtKB-EC"/>
</dbReference>
<keyword evidence="6" id="KW-0732">Signal</keyword>
<dbReference type="GO" id="GO:0045490">
    <property type="term" value="P:pectin catabolic process"/>
    <property type="evidence" value="ECO:0007669"/>
    <property type="project" value="TreeGrafter"/>
</dbReference>
<proteinExistence type="inferred from homology"/>
<dbReference type="InterPro" id="IPR016590">
    <property type="entry name" value="Rhamnogalacturonase_B"/>
</dbReference>
<evidence type="ECO:0000256" key="10">
    <source>
        <dbReference type="SAM" id="MobiDB-lite"/>
    </source>
</evidence>
<dbReference type="EC" id="4.2.2.23" evidence="4"/>
<feature type="region of interest" description="Disordered" evidence="10">
    <location>
        <begin position="1"/>
        <end position="29"/>
    </location>
</feature>
<evidence type="ECO:0000256" key="9">
    <source>
        <dbReference type="ARBA" id="ARBA00023316"/>
    </source>
</evidence>
<keyword evidence="5" id="KW-0964">Secreted</keyword>
<dbReference type="InterPro" id="IPR029413">
    <property type="entry name" value="RG-lyase_II"/>
</dbReference>
<dbReference type="GO" id="GO:0071555">
    <property type="term" value="P:cell wall organization"/>
    <property type="evidence" value="ECO:0007669"/>
    <property type="project" value="UniProtKB-KW"/>
</dbReference>
<dbReference type="OrthoDB" id="7169863at2"/>
<dbReference type="InterPro" id="IPR008979">
    <property type="entry name" value="Galactose-bd-like_sf"/>
</dbReference>
<dbReference type="InterPro" id="IPR029411">
    <property type="entry name" value="RG-lyase_III"/>
</dbReference>
<dbReference type="Gene3D" id="2.60.120.260">
    <property type="entry name" value="Galactose-binding domain-like"/>
    <property type="match status" value="1"/>
</dbReference>
<evidence type="ECO:0000259" key="13">
    <source>
        <dbReference type="Pfam" id="PF14686"/>
    </source>
</evidence>
<dbReference type="InterPro" id="IPR006311">
    <property type="entry name" value="TAT_signal"/>
</dbReference>
<dbReference type="EMBL" id="CP031194">
    <property type="protein sequence ID" value="AXG76381.1"/>
    <property type="molecule type" value="Genomic_DNA"/>
</dbReference>
<dbReference type="SUPFAM" id="SSF49785">
    <property type="entry name" value="Galactose-binding domain-like"/>
    <property type="match status" value="1"/>
</dbReference>
<dbReference type="Proteomes" id="UP000253868">
    <property type="component" value="Chromosome"/>
</dbReference>
<dbReference type="RefSeq" id="WP_114657567.1">
    <property type="nucleotide sequence ID" value="NZ_CP031194.1"/>
</dbReference>
<dbReference type="PROSITE" id="PS51318">
    <property type="entry name" value="TAT"/>
    <property type="match status" value="1"/>
</dbReference>
<dbReference type="InterPro" id="IPR013784">
    <property type="entry name" value="Carb-bd-like_fold"/>
</dbReference>
<evidence type="ECO:0000259" key="12">
    <source>
        <dbReference type="Pfam" id="PF14683"/>
    </source>
</evidence>
<evidence type="ECO:0000313" key="14">
    <source>
        <dbReference type="EMBL" id="AXG76381.1"/>
    </source>
</evidence>
<keyword evidence="8" id="KW-0456">Lyase</keyword>
<keyword evidence="9" id="KW-0961">Cell wall biogenesis/degradation</keyword>
<dbReference type="KEGG" id="spad:DVK44_00325"/>
<dbReference type="Gene3D" id="2.60.40.1120">
    <property type="entry name" value="Carboxypeptidase-like, regulatory domain"/>
    <property type="match status" value="1"/>
</dbReference>
<organism evidence="14 15">
    <name type="scientific">Streptomyces paludis</name>
    <dbReference type="NCBI Taxonomy" id="2282738"/>
    <lineage>
        <taxon>Bacteria</taxon>
        <taxon>Bacillati</taxon>
        <taxon>Actinomycetota</taxon>
        <taxon>Actinomycetes</taxon>
        <taxon>Kitasatosporales</taxon>
        <taxon>Streptomycetaceae</taxon>
        <taxon>Streptomyces</taxon>
    </lineage>
</organism>
<evidence type="ECO:0000259" key="11">
    <source>
        <dbReference type="Pfam" id="PF09284"/>
    </source>
</evidence>
<keyword evidence="7" id="KW-1015">Disulfide bond</keyword>
<dbReference type="CDD" id="cd10317">
    <property type="entry name" value="RGL4_C"/>
    <property type="match status" value="1"/>
</dbReference>
<dbReference type="CDD" id="cd10316">
    <property type="entry name" value="RGL4_M"/>
    <property type="match status" value="1"/>
</dbReference>